<evidence type="ECO:0000313" key="7">
    <source>
        <dbReference type="EMBL" id="ACO67403.1"/>
    </source>
</evidence>
<evidence type="ECO:0000256" key="2">
    <source>
        <dbReference type="ARBA" id="ARBA00022857"/>
    </source>
</evidence>
<keyword evidence="8" id="KW-1185">Reference proteome</keyword>
<evidence type="ECO:0000256" key="4">
    <source>
        <dbReference type="SAM" id="MobiDB-lite"/>
    </source>
</evidence>
<dbReference type="Pfam" id="PF08546">
    <property type="entry name" value="ApbA_C"/>
    <property type="match status" value="1"/>
</dbReference>
<reference evidence="7 8" key="1">
    <citation type="journal article" date="2009" name="Science">
        <title>Green evolution and dynamic adaptations revealed by genomes of the marine picoeukaryotes Micromonas.</title>
        <authorList>
            <person name="Worden A.Z."/>
            <person name="Lee J.H."/>
            <person name="Mock T."/>
            <person name="Rouze P."/>
            <person name="Simmons M.P."/>
            <person name="Aerts A.L."/>
            <person name="Allen A.E."/>
            <person name="Cuvelier M.L."/>
            <person name="Derelle E."/>
            <person name="Everett M.V."/>
            <person name="Foulon E."/>
            <person name="Grimwood J."/>
            <person name="Gundlach H."/>
            <person name="Henrissat B."/>
            <person name="Napoli C."/>
            <person name="McDonald S.M."/>
            <person name="Parker M.S."/>
            <person name="Rombauts S."/>
            <person name="Salamov A."/>
            <person name="Von Dassow P."/>
            <person name="Badger J.H."/>
            <person name="Coutinho P.M."/>
            <person name="Demir E."/>
            <person name="Dubchak I."/>
            <person name="Gentemann C."/>
            <person name="Eikrem W."/>
            <person name="Gready J.E."/>
            <person name="John U."/>
            <person name="Lanier W."/>
            <person name="Lindquist E.A."/>
            <person name="Lucas S."/>
            <person name="Mayer K.F."/>
            <person name="Moreau H."/>
            <person name="Not F."/>
            <person name="Otillar R."/>
            <person name="Panaud O."/>
            <person name="Pangilinan J."/>
            <person name="Paulsen I."/>
            <person name="Piegu B."/>
            <person name="Poliakov A."/>
            <person name="Robbens S."/>
            <person name="Schmutz J."/>
            <person name="Toulza E."/>
            <person name="Wyss T."/>
            <person name="Zelensky A."/>
            <person name="Zhou K."/>
            <person name="Armbrust E.V."/>
            <person name="Bhattacharya D."/>
            <person name="Goodenough U.W."/>
            <person name="Van de Peer Y."/>
            <person name="Grigoriev I.V."/>
        </authorList>
    </citation>
    <scope>NUCLEOTIDE SEQUENCE [LARGE SCALE GENOMIC DNA]</scope>
    <source>
        <strain evidence="8">RCC299 / NOUM17</strain>
    </source>
</reference>
<dbReference type="InterPro" id="IPR013332">
    <property type="entry name" value="KPR_N"/>
</dbReference>
<dbReference type="OMA" id="GHESRAH"/>
<dbReference type="KEGG" id="mis:MICPUN_64024"/>
<dbReference type="RefSeq" id="XP_002506145.1">
    <property type="nucleotide sequence ID" value="XM_002506099.1"/>
</dbReference>
<dbReference type="PANTHER" id="PTHR43765:SF2">
    <property type="entry name" value="2-DEHYDROPANTOATE 2-REDUCTASE"/>
    <property type="match status" value="1"/>
</dbReference>
<feature type="domain" description="Ketopantoate reductase N-terminal" evidence="5">
    <location>
        <begin position="66"/>
        <end position="189"/>
    </location>
</feature>
<evidence type="ECO:0000313" key="8">
    <source>
        <dbReference type="Proteomes" id="UP000002009"/>
    </source>
</evidence>
<evidence type="ECO:0008006" key="9">
    <source>
        <dbReference type="Google" id="ProtNLM"/>
    </source>
</evidence>
<dbReference type="GO" id="GO:0008677">
    <property type="term" value="F:2-dehydropantoate 2-reductase activity"/>
    <property type="evidence" value="ECO:0007669"/>
    <property type="project" value="TreeGrafter"/>
</dbReference>
<dbReference type="Gene3D" id="3.40.50.720">
    <property type="entry name" value="NAD(P)-binding Rossmann-like Domain"/>
    <property type="match status" value="1"/>
</dbReference>
<proteinExistence type="inferred from homology"/>
<organism evidence="7 8">
    <name type="scientific">Micromonas commoda (strain RCC299 / NOUM17 / CCMP2709)</name>
    <name type="common">Picoplanktonic green alga</name>
    <dbReference type="NCBI Taxonomy" id="296587"/>
    <lineage>
        <taxon>Eukaryota</taxon>
        <taxon>Viridiplantae</taxon>
        <taxon>Chlorophyta</taxon>
        <taxon>Mamiellophyceae</taxon>
        <taxon>Mamiellales</taxon>
        <taxon>Mamiellaceae</taxon>
        <taxon>Micromonas</taxon>
    </lineage>
</organism>
<dbReference type="InterPro" id="IPR036291">
    <property type="entry name" value="NAD(P)-bd_dom_sf"/>
</dbReference>
<name>C1EGX0_MICCC</name>
<dbReference type="InterPro" id="IPR013328">
    <property type="entry name" value="6PGD_dom2"/>
</dbReference>
<feature type="domain" description="Ketopantoate reductase C-terminal" evidence="6">
    <location>
        <begin position="259"/>
        <end position="383"/>
    </location>
</feature>
<keyword evidence="3" id="KW-0560">Oxidoreductase</keyword>
<dbReference type="GO" id="GO:0050661">
    <property type="term" value="F:NADP binding"/>
    <property type="evidence" value="ECO:0007669"/>
    <property type="project" value="TreeGrafter"/>
</dbReference>
<dbReference type="AlphaFoldDB" id="C1EGX0"/>
<feature type="compositionally biased region" description="Pro residues" evidence="4">
    <location>
        <begin position="10"/>
        <end position="19"/>
    </location>
</feature>
<dbReference type="InterPro" id="IPR013752">
    <property type="entry name" value="KPA_reductase"/>
</dbReference>
<dbReference type="InterPro" id="IPR050838">
    <property type="entry name" value="Ketopantoate_reductase"/>
</dbReference>
<comment type="similarity">
    <text evidence="1">Belongs to the ketopantoate reductase family.</text>
</comment>
<keyword evidence="2" id="KW-0521">NADP</keyword>
<dbReference type="Proteomes" id="UP000002009">
    <property type="component" value="Chromosome 14"/>
</dbReference>
<dbReference type="GO" id="GO:0005737">
    <property type="term" value="C:cytoplasm"/>
    <property type="evidence" value="ECO:0007669"/>
    <property type="project" value="TreeGrafter"/>
</dbReference>
<dbReference type="GeneID" id="8248870"/>
<dbReference type="OrthoDB" id="498469at2759"/>
<accession>C1EGX0</accession>
<protein>
    <recommendedName>
        <fullName evidence="9">Ketopantoate reductase N-terminal domain-containing protein</fullName>
    </recommendedName>
</protein>
<feature type="region of interest" description="Disordered" evidence="4">
    <location>
        <begin position="1"/>
        <end position="31"/>
    </location>
</feature>
<dbReference type="PANTHER" id="PTHR43765">
    <property type="entry name" value="2-DEHYDROPANTOATE 2-REDUCTASE-RELATED"/>
    <property type="match status" value="1"/>
</dbReference>
<dbReference type="InterPro" id="IPR008927">
    <property type="entry name" value="6-PGluconate_DH-like_C_sf"/>
</dbReference>
<sequence>MDQPVTPGRTTPPPRPTPAPARAAHKRRGPTAKIPFAATRGVDVDVPSASASAATGAREPPIPSRVLVVGGGRVGAYLARALKDGGVPHVVLKMSNRNRARVHAPGKTEPRGDAVDPTRTGATAIATHAGATCVTAYEDLPEVCDGHESRAHFDLVFVAVKTYALRAVREEMEASHVTFDAIVAAHNGMVEPVFDPSLTARASMPQSWDIVKDDGEPCGYRMVVRNEDKPWVLPATTIGERFASVLGRCGIRAVAAPDFEYLLLEKYFINGVANLLSVVGDVNCDGLLANRGLTARAHRLFDEMMDALAVDHAAGLALAPANFRDVVFAKVASYGAHYPSSKQDFDAGCALEIDSLNGYVVKRARVNGLIATENEALVNEVRRMVEARDAARDAAAVPTSA</sequence>
<evidence type="ECO:0000259" key="6">
    <source>
        <dbReference type="Pfam" id="PF08546"/>
    </source>
</evidence>
<dbReference type="SUPFAM" id="SSF48179">
    <property type="entry name" value="6-phosphogluconate dehydrogenase C-terminal domain-like"/>
    <property type="match status" value="1"/>
</dbReference>
<dbReference type="EMBL" id="CP001332">
    <property type="protein sequence ID" value="ACO67403.1"/>
    <property type="molecule type" value="Genomic_DNA"/>
</dbReference>
<evidence type="ECO:0000256" key="3">
    <source>
        <dbReference type="ARBA" id="ARBA00023002"/>
    </source>
</evidence>
<evidence type="ECO:0000256" key="1">
    <source>
        <dbReference type="ARBA" id="ARBA00007870"/>
    </source>
</evidence>
<dbReference type="InParanoid" id="C1EGX0"/>
<gene>
    <name evidence="7" type="ORF">MICPUN_64024</name>
</gene>
<dbReference type="Gene3D" id="1.10.1040.10">
    <property type="entry name" value="N-(1-d-carboxylethyl)-l-norvaline Dehydrogenase, domain 2"/>
    <property type="match status" value="1"/>
</dbReference>
<evidence type="ECO:0000259" key="5">
    <source>
        <dbReference type="Pfam" id="PF02558"/>
    </source>
</evidence>
<dbReference type="SUPFAM" id="SSF51735">
    <property type="entry name" value="NAD(P)-binding Rossmann-fold domains"/>
    <property type="match status" value="1"/>
</dbReference>
<dbReference type="Pfam" id="PF02558">
    <property type="entry name" value="ApbA"/>
    <property type="match status" value="1"/>
</dbReference>